<organism evidence="2">
    <name type="scientific">Skeletonema marinoi</name>
    <dbReference type="NCBI Taxonomy" id="267567"/>
    <lineage>
        <taxon>Eukaryota</taxon>
        <taxon>Sar</taxon>
        <taxon>Stramenopiles</taxon>
        <taxon>Ochrophyta</taxon>
        <taxon>Bacillariophyta</taxon>
        <taxon>Coscinodiscophyceae</taxon>
        <taxon>Thalassiosirophycidae</taxon>
        <taxon>Thalassiosirales</taxon>
        <taxon>Skeletonemataceae</taxon>
        <taxon>Skeletonema</taxon>
        <taxon>Skeletonema marinoi-dohrnii complex</taxon>
    </lineage>
</organism>
<feature type="region of interest" description="Disordered" evidence="1">
    <location>
        <begin position="297"/>
        <end position="331"/>
    </location>
</feature>
<gene>
    <name evidence="2" type="ORF">SMAR0320_LOCUS6199</name>
</gene>
<feature type="compositionally biased region" description="Low complexity" evidence="1">
    <location>
        <begin position="47"/>
        <end position="61"/>
    </location>
</feature>
<sequence length="436" mass="47537">MMLLPNLLRSQQTVQSNASLITRRCMSSTTSRFNHPSSSKSTDAVADDCASGDSSNSSFGGDMPQHQMHILDERTLLTQLSPLKRILCLCPVPLGRGRVSWSGGDALATTTSQQQQTINLDFQTQHSSKRSTSHNDRMRMLQQQQQLSPPPPKVGKYRYGERFAIGVAVSDPYLTHAVPVPLNRRNRNDPNDDNGTTTPTYFTAEIVPTFKGDLHNLHTSSPIFHTNLPYFRKDFLQHIGHVDIGAIVLALPMESSASRNAAFCPMPTKLQLEEERQSEEVRECLFGLLQNYVSVDGEGSSFDEEDNGDGGALDSNKSSSSNSRGDDGVPFFGPLNVQGRINHRLSVADVLSKASDNGNWDHLVRGIHSSQVGSGSGSNNGGTYPSMSRGGRNFGGTTDEDINGGPAMTVSPEMHAAVALNAMLERHTSDFHNSFF</sequence>
<feature type="region of interest" description="Disordered" evidence="1">
    <location>
        <begin position="29"/>
        <end position="61"/>
    </location>
</feature>
<feature type="region of interest" description="Disordered" evidence="1">
    <location>
        <begin position="371"/>
        <end position="409"/>
    </location>
</feature>
<name>A0A7S2KWD3_9STRA</name>
<evidence type="ECO:0000313" key="2">
    <source>
        <dbReference type="EMBL" id="CAD9588784.1"/>
    </source>
</evidence>
<evidence type="ECO:0000256" key="1">
    <source>
        <dbReference type="SAM" id="MobiDB-lite"/>
    </source>
</evidence>
<proteinExistence type="predicted"/>
<protein>
    <submittedName>
        <fullName evidence="2">Uncharacterized protein</fullName>
    </submittedName>
</protein>
<dbReference type="AlphaFoldDB" id="A0A7S2KWD3"/>
<accession>A0A7S2KWD3</accession>
<feature type="region of interest" description="Disordered" evidence="1">
    <location>
        <begin position="108"/>
        <end position="137"/>
    </location>
</feature>
<feature type="compositionally biased region" description="Polar residues" evidence="1">
    <location>
        <begin position="29"/>
        <end position="42"/>
    </location>
</feature>
<dbReference type="EMBL" id="HBGZ01008663">
    <property type="protein sequence ID" value="CAD9588784.1"/>
    <property type="molecule type" value="Transcribed_RNA"/>
</dbReference>
<reference evidence="2" key="1">
    <citation type="submission" date="2021-01" db="EMBL/GenBank/DDBJ databases">
        <authorList>
            <person name="Corre E."/>
            <person name="Pelletier E."/>
            <person name="Niang G."/>
            <person name="Scheremetjew M."/>
            <person name="Finn R."/>
            <person name="Kale V."/>
            <person name="Holt S."/>
            <person name="Cochrane G."/>
            <person name="Meng A."/>
            <person name="Brown T."/>
            <person name="Cohen L."/>
        </authorList>
    </citation>
    <scope>NUCLEOTIDE SEQUENCE</scope>
    <source>
        <strain evidence="2">SM1012Den-03</strain>
    </source>
</reference>